<dbReference type="InterPro" id="IPR007402">
    <property type="entry name" value="DUF455"/>
</dbReference>
<dbReference type="InterPro" id="IPR009078">
    <property type="entry name" value="Ferritin-like_SF"/>
</dbReference>
<protein>
    <submittedName>
        <fullName evidence="1">Rhamnosyltransferase</fullName>
    </submittedName>
</protein>
<keyword evidence="2" id="KW-1185">Reference proteome</keyword>
<gene>
    <name evidence="1" type="ORF">CRD36_14615</name>
</gene>
<organism evidence="1 2">
    <name type="scientific">Paremcibacter congregatus</name>
    <dbReference type="NCBI Taxonomy" id="2043170"/>
    <lineage>
        <taxon>Bacteria</taxon>
        <taxon>Pseudomonadati</taxon>
        <taxon>Pseudomonadota</taxon>
        <taxon>Alphaproteobacteria</taxon>
        <taxon>Emcibacterales</taxon>
        <taxon>Emcibacteraceae</taxon>
        <taxon>Paremcibacter</taxon>
    </lineage>
</organism>
<dbReference type="EMBL" id="PDEM01000031">
    <property type="protein sequence ID" value="PHZ83613.1"/>
    <property type="molecule type" value="Genomic_DNA"/>
</dbReference>
<reference evidence="1 2" key="1">
    <citation type="submission" date="2017-10" db="EMBL/GenBank/DDBJ databases">
        <title>Frigbacter circumglobatus gen. nov. sp. nov., isolated from sediment cultured in situ.</title>
        <authorList>
            <person name="Zhao Z."/>
        </authorList>
    </citation>
    <scope>NUCLEOTIDE SEQUENCE [LARGE SCALE GENOMIC DNA]</scope>
    <source>
        <strain evidence="1 2">ZYL</strain>
    </source>
</reference>
<dbReference type="InterPro" id="IPR011197">
    <property type="entry name" value="UCP012318"/>
</dbReference>
<dbReference type="PIRSF" id="PIRSF012318">
    <property type="entry name" value="UCP012318"/>
    <property type="match status" value="1"/>
</dbReference>
<proteinExistence type="predicted"/>
<evidence type="ECO:0000313" key="1">
    <source>
        <dbReference type="EMBL" id="PHZ83613.1"/>
    </source>
</evidence>
<dbReference type="GO" id="GO:0016740">
    <property type="term" value="F:transferase activity"/>
    <property type="evidence" value="ECO:0007669"/>
    <property type="project" value="UniProtKB-KW"/>
</dbReference>
<dbReference type="CDD" id="cd00657">
    <property type="entry name" value="Ferritin_like"/>
    <property type="match status" value="1"/>
</dbReference>
<dbReference type="SUPFAM" id="SSF47240">
    <property type="entry name" value="Ferritin-like"/>
    <property type="match status" value="1"/>
</dbReference>
<sequence>MPDLDNLGAAAIQVLSCADPRQKAAFSRRSAQAWREGKLAQIFPYLPSVSPARPDYPRLLKPQDMPKRRSGSNLGALLHAVTHIEFNAIDLAWDMVARFGADMPRAFCDDWVSVGDDEARHFTMMQDRLQAYDMTYGDLPAHDGLWQSALDTRHDLKARLAIVPLVLEARGLDVTPMMIKRFEKAADEKSAEALTTIYIEEVSHVAAGKKWFSYLCDRDNCPPVETYHHLVRRYFKGYVKPPFNEDARARAGLTAEFYKPLAPEGS</sequence>
<accession>A0A2G4YMU4</accession>
<dbReference type="Pfam" id="PF04305">
    <property type="entry name" value="DUF455"/>
    <property type="match status" value="1"/>
</dbReference>
<comment type="caution">
    <text evidence="1">The sequence shown here is derived from an EMBL/GenBank/DDBJ whole genome shotgun (WGS) entry which is preliminary data.</text>
</comment>
<evidence type="ECO:0000313" key="2">
    <source>
        <dbReference type="Proteomes" id="UP000229730"/>
    </source>
</evidence>
<dbReference type="PANTHER" id="PTHR42782">
    <property type="entry name" value="SI:CH73-314G15.3"/>
    <property type="match status" value="1"/>
</dbReference>
<keyword evidence="1" id="KW-0808">Transferase</keyword>
<dbReference type="InParanoid" id="A0A2G4YMU4"/>
<dbReference type="AlphaFoldDB" id="A0A2G4YMU4"/>
<dbReference type="OrthoDB" id="9778629at2"/>
<dbReference type="RefSeq" id="WP_099474568.1">
    <property type="nucleotide sequence ID" value="NZ_CP041025.1"/>
</dbReference>
<dbReference type="Proteomes" id="UP000229730">
    <property type="component" value="Unassembled WGS sequence"/>
</dbReference>
<dbReference type="PANTHER" id="PTHR42782:SF2">
    <property type="entry name" value="3-OXOACYL-[ACYL-CARRIER-PROTEIN] SYNTHASE-LIKE PROTEIN"/>
    <property type="match status" value="1"/>
</dbReference>
<name>A0A2G4YMU4_9PROT</name>